<evidence type="ECO:0000259" key="14">
    <source>
        <dbReference type="Pfam" id="PF00487"/>
    </source>
</evidence>
<protein>
    <recommendedName>
        <fullName evidence="14">Fatty acid desaturase domain-containing protein</fullName>
    </recommendedName>
</protein>
<dbReference type="InterPro" id="IPR005804">
    <property type="entry name" value="FA_desaturase_dom"/>
</dbReference>
<name>A0A9N9TBH8_PHYSR</name>
<keyword evidence="3 12" id="KW-0444">Lipid biosynthesis</keyword>
<evidence type="ECO:0000313" key="16">
    <source>
        <dbReference type="Proteomes" id="UP001153712"/>
    </source>
</evidence>
<dbReference type="OrthoDB" id="10260134at2759"/>
<evidence type="ECO:0000256" key="8">
    <source>
        <dbReference type="ARBA" id="ARBA00023004"/>
    </source>
</evidence>
<feature type="domain" description="Fatty acid desaturase" evidence="14">
    <location>
        <begin position="83"/>
        <end position="270"/>
    </location>
</feature>
<dbReference type="GO" id="GO:0004768">
    <property type="term" value="F:stearoyl-CoA 9-desaturase activity"/>
    <property type="evidence" value="ECO:0007669"/>
    <property type="project" value="TreeGrafter"/>
</dbReference>
<dbReference type="PRINTS" id="PR00075">
    <property type="entry name" value="FACDDSATRASE"/>
</dbReference>
<evidence type="ECO:0000256" key="5">
    <source>
        <dbReference type="ARBA" id="ARBA00022832"/>
    </source>
</evidence>
<comment type="similarity">
    <text evidence="2 12">Belongs to the fatty acid desaturase type 1 family.</text>
</comment>
<keyword evidence="8" id="KW-0408">Iron</keyword>
<feature type="transmembrane region" description="Helical" evidence="13">
    <location>
        <begin position="66"/>
        <end position="88"/>
    </location>
</feature>
<comment type="cofactor">
    <cofactor evidence="12">
        <name>Fe(2+)</name>
        <dbReference type="ChEBI" id="CHEBI:29033"/>
    </cofactor>
</comment>
<dbReference type="GO" id="GO:0006636">
    <property type="term" value="P:unsaturated fatty acid biosynthetic process"/>
    <property type="evidence" value="ECO:0007669"/>
    <property type="project" value="TreeGrafter"/>
</dbReference>
<dbReference type="Proteomes" id="UP001153712">
    <property type="component" value="Chromosome 10"/>
</dbReference>
<keyword evidence="16" id="KW-1185">Reference proteome</keyword>
<keyword evidence="7 12" id="KW-0560">Oxidoreductase</keyword>
<keyword evidence="9" id="KW-0443">Lipid metabolism</keyword>
<reference evidence="15" key="1">
    <citation type="submission" date="2022-01" db="EMBL/GenBank/DDBJ databases">
        <authorList>
            <person name="King R."/>
        </authorList>
    </citation>
    <scope>NUCLEOTIDE SEQUENCE</scope>
</reference>
<proteinExistence type="inferred from homology"/>
<keyword evidence="5" id="KW-0276">Fatty acid metabolism</keyword>
<evidence type="ECO:0000256" key="6">
    <source>
        <dbReference type="ARBA" id="ARBA00022989"/>
    </source>
</evidence>
<organism evidence="15 16">
    <name type="scientific">Phyllotreta striolata</name>
    <name type="common">Striped flea beetle</name>
    <name type="synonym">Crioceris striolata</name>
    <dbReference type="NCBI Taxonomy" id="444603"/>
    <lineage>
        <taxon>Eukaryota</taxon>
        <taxon>Metazoa</taxon>
        <taxon>Ecdysozoa</taxon>
        <taxon>Arthropoda</taxon>
        <taxon>Hexapoda</taxon>
        <taxon>Insecta</taxon>
        <taxon>Pterygota</taxon>
        <taxon>Neoptera</taxon>
        <taxon>Endopterygota</taxon>
        <taxon>Coleoptera</taxon>
        <taxon>Polyphaga</taxon>
        <taxon>Cucujiformia</taxon>
        <taxon>Chrysomeloidea</taxon>
        <taxon>Chrysomelidae</taxon>
        <taxon>Galerucinae</taxon>
        <taxon>Alticini</taxon>
        <taxon>Phyllotreta</taxon>
    </lineage>
</organism>
<feature type="transmembrane region" description="Helical" evidence="13">
    <location>
        <begin position="215"/>
        <end position="237"/>
    </location>
</feature>
<keyword evidence="11 12" id="KW-0275">Fatty acid biosynthesis</keyword>
<gene>
    <name evidence="15" type="ORF">PHYEVI_LOCUS1505</name>
</gene>
<dbReference type="GO" id="GO:0005789">
    <property type="term" value="C:endoplasmic reticulum membrane"/>
    <property type="evidence" value="ECO:0007669"/>
    <property type="project" value="TreeGrafter"/>
</dbReference>
<evidence type="ECO:0000256" key="3">
    <source>
        <dbReference type="ARBA" id="ARBA00022516"/>
    </source>
</evidence>
<comment type="domain">
    <text evidence="12">The histidine box domains are involved in binding the catalytic metal ions.</text>
</comment>
<sequence length="325" mass="36685">MSTGITQSTGSTGITGSTGSIGNTGSEVKYKKVLVWESIIVLGAFHVISAYAVWLTLSLQIGLKTLIFTWAMEIVAILGATAGSHRLWSHKAFKAKWPLKLFLAVAQTVAFQKTIFEWARDHRIHHKYTDTDADPHNVKRGFFFAHMGWLFVRKHPDVITKGKTIDLSDIYSDKIVMFQRKYYFPLVLVFCFAIPTYIPMYYWGETFSKAFSMNVLRYVLGINITGLVNSIAHMWGYRPYDKNIAPSESLLCSLFTCGEGWHNYHHAFPSDYKTGELGFGVINWTTGFIDLMAILGLAYDLKTASKELIQAKMTNRGDGTTSYLH</sequence>
<comment type="subcellular location">
    <subcellularLocation>
        <location evidence="1">Membrane</location>
        <topology evidence="1">Multi-pass membrane protein</topology>
    </subcellularLocation>
</comment>
<dbReference type="GO" id="GO:0005506">
    <property type="term" value="F:iron ion binding"/>
    <property type="evidence" value="ECO:0007669"/>
    <property type="project" value="TreeGrafter"/>
</dbReference>
<dbReference type="PANTHER" id="PTHR11351:SF31">
    <property type="entry name" value="DESATURASE 1, ISOFORM A-RELATED"/>
    <property type="match status" value="1"/>
</dbReference>
<evidence type="ECO:0000256" key="12">
    <source>
        <dbReference type="RuleBase" id="RU000581"/>
    </source>
</evidence>
<keyword evidence="10 13" id="KW-0472">Membrane</keyword>
<keyword evidence="6 13" id="KW-1133">Transmembrane helix</keyword>
<dbReference type="Pfam" id="PF00487">
    <property type="entry name" value="FA_desaturase"/>
    <property type="match status" value="1"/>
</dbReference>
<accession>A0A9N9TBH8</accession>
<evidence type="ECO:0000256" key="11">
    <source>
        <dbReference type="ARBA" id="ARBA00023160"/>
    </source>
</evidence>
<evidence type="ECO:0000256" key="9">
    <source>
        <dbReference type="ARBA" id="ARBA00023098"/>
    </source>
</evidence>
<dbReference type="EMBL" id="OU900103">
    <property type="protein sequence ID" value="CAG9855045.1"/>
    <property type="molecule type" value="Genomic_DNA"/>
</dbReference>
<dbReference type="CDD" id="cd03505">
    <property type="entry name" value="Delta9-FADS-like"/>
    <property type="match status" value="1"/>
</dbReference>
<dbReference type="InterPro" id="IPR015876">
    <property type="entry name" value="Acyl-CoA_DS"/>
</dbReference>
<feature type="transmembrane region" description="Helical" evidence="13">
    <location>
        <begin position="33"/>
        <end position="54"/>
    </location>
</feature>
<evidence type="ECO:0000256" key="13">
    <source>
        <dbReference type="SAM" id="Phobius"/>
    </source>
</evidence>
<dbReference type="AlphaFoldDB" id="A0A9N9TBH8"/>
<evidence type="ECO:0000256" key="4">
    <source>
        <dbReference type="ARBA" id="ARBA00022692"/>
    </source>
</evidence>
<keyword evidence="4 12" id="KW-0812">Transmembrane</keyword>
<evidence type="ECO:0000313" key="15">
    <source>
        <dbReference type="EMBL" id="CAG9855045.1"/>
    </source>
</evidence>
<evidence type="ECO:0000256" key="7">
    <source>
        <dbReference type="ARBA" id="ARBA00023002"/>
    </source>
</evidence>
<evidence type="ECO:0000256" key="1">
    <source>
        <dbReference type="ARBA" id="ARBA00004141"/>
    </source>
</evidence>
<dbReference type="PANTHER" id="PTHR11351">
    <property type="entry name" value="ACYL-COA DESATURASE"/>
    <property type="match status" value="1"/>
</dbReference>
<feature type="transmembrane region" description="Helical" evidence="13">
    <location>
        <begin position="182"/>
        <end position="203"/>
    </location>
</feature>
<evidence type="ECO:0000256" key="10">
    <source>
        <dbReference type="ARBA" id="ARBA00023136"/>
    </source>
</evidence>
<evidence type="ECO:0000256" key="2">
    <source>
        <dbReference type="ARBA" id="ARBA00009295"/>
    </source>
</evidence>